<comment type="subcellular location">
    <subcellularLocation>
        <location evidence="1">Cell envelope</location>
    </subcellularLocation>
</comment>
<evidence type="ECO:0000256" key="3">
    <source>
        <dbReference type="SAM" id="MobiDB-lite"/>
    </source>
</evidence>
<dbReference type="PANTHER" id="PTHR32347">
    <property type="entry name" value="EFFLUX SYSTEM COMPONENT YKNX-RELATED"/>
    <property type="match status" value="1"/>
</dbReference>
<name>A0A2A9E8I0_9MICO</name>
<dbReference type="InterPro" id="IPR058625">
    <property type="entry name" value="MdtA-like_BSH"/>
</dbReference>
<dbReference type="Gene3D" id="2.40.50.100">
    <property type="match status" value="1"/>
</dbReference>
<dbReference type="Pfam" id="PF25954">
    <property type="entry name" value="Beta-barrel_RND_2"/>
    <property type="match status" value="1"/>
</dbReference>
<keyword evidence="2" id="KW-0175">Coiled coil</keyword>
<feature type="compositionally biased region" description="Gly residues" evidence="3">
    <location>
        <begin position="341"/>
        <end position="354"/>
    </location>
</feature>
<evidence type="ECO:0000259" key="5">
    <source>
        <dbReference type="Pfam" id="PF25954"/>
    </source>
</evidence>
<dbReference type="InterPro" id="IPR011053">
    <property type="entry name" value="Single_hybrid_motif"/>
</dbReference>
<feature type="compositionally biased region" description="Low complexity" evidence="3">
    <location>
        <begin position="326"/>
        <end position="340"/>
    </location>
</feature>
<dbReference type="AlphaFoldDB" id="A0A2A9E8I0"/>
<dbReference type="Pfam" id="PF25917">
    <property type="entry name" value="BSH_RND"/>
    <property type="match status" value="1"/>
</dbReference>
<dbReference type="PANTHER" id="PTHR32347:SF23">
    <property type="entry name" value="BLL5650 PROTEIN"/>
    <property type="match status" value="1"/>
</dbReference>
<organism evidence="6 7">
    <name type="scientific">Sanguibacter antarcticus</name>
    <dbReference type="NCBI Taxonomy" id="372484"/>
    <lineage>
        <taxon>Bacteria</taxon>
        <taxon>Bacillati</taxon>
        <taxon>Actinomycetota</taxon>
        <taxon>Actinomycetes</taxon>
        <taxon>Micrococcales</taxon>
        <taxon>Sanguibacteraceae</taxon>
        <taxon>Sanguibacter</taxon>
    </lineage>
</organism>
<evidence type="ECO:0000256" key="1">
    <source>
        <dbReference type="ARBA" id="ARBA00004196"/>
    </source>
</evidence>
<sequence length="354" mass="33717">MFINSALVVALVLTAGGTWWFLRPAEAAATPEGQSVRSSTAGVGTVTTTIAAQGTLQSAAVTDVSFGTSGAIASVDVAVGTVVAEGTQLGTLDPATAAATASTTLLSPVAGTVTAMSGAVGDTVSAGTSSSGSGASDAGAGASDAGTGASTGASSAFVTISSTTSLRITASFDESDAAQLEVGQSADVTFPAVEGASATATVTAIDPVGTATSSVVTFGATITLDAPPEGVRLGQTASLTVTTAEAVDVLTVPSQAVTIDVTPTVDATTGEQIVTGTVTVLAADGTQAEQAVTVGVQGDATSEILSGLAEGDTVVISVDTAVGATETTTETRGFGSSAPSGGTGTGPQQGGGNR</sequence>
<feature type="domain" description="CusB-like beta-barrel" evidence="5">
    <location>
        <begin position="168"/>
        <end position="243"/>
    </location>
</feature>
<feature type="region of interest" description="Disordered" evidence="3">
    <location>
        <begin position="123"/>
        <end position="146"/>
    </location>
</feature>
<gene>
    <name evidence="6" type="ORF">ATL42_3081</name>
</gene>
<protein>
    <submittedName>
        <fullName evidence="6">Macrolide-specific efflux system membrane fusion protein</fullName>
    </submittedName>
</protein>
<dbReference type="InterPro" id="IPR050465">
    <property type="entry name" value="UPF0194_transport"/>
</dbReference>
<feature type="region of interest" description="Disordered" evidence="3">
    <location>
        <begin position="326"/>
        <end position="354"/>
    </location>
</feature>
<feature type="domain" description="Multidrug resistance protein MdtA-like barrel-sandwich hybrid" evidence="4">
    <location>
        <begin position="68"/>
        <end position="130"/>
    </location>
</feature>
<dbReference type="Gene3D" id="2.40.30.170">
    <property type="match status" value="1"/>
</dbReference>
<dbReference type="InterPro" id="IPR058792">
    <property type="entry name" value="Beta-barrel_RND_2"/>
</dbReference>
<evidence type="ECO:0000313" key="6">
    <source>
        <dbReference type="EMBL" id="PFG35143.1"/>
    </source>
</evidence>
<proteinExistence type="predicted"/>
<accession>A0A2A9E8I0</accession>
<dbReference type="EMBL" id="PDJG01000001">
    <property type="protein sequence ID" value="PFG35143.1"/>
    <property type="molecule type" value="Genomic_DNA"/>
</dbReference>
<reference evidence="6 7" key="1">
    <citation type="submission" date="2017-10" db="EMBL/GenBank/DDBJ databases">
        <title>Sequencing the genomes of 1000 actinobacteria strains.</title>
        <authorList>
            <person name="Klenk H.-P."/>
        </authorList>
    </citation>
    <scope>NUCLEOTIDE SEQUENCE [LARGE SCALE GENOMIC DNA]</scope>
    <source>
        <strain evidence="6 7">DSM 18966</strain>
    </source>
</reference>
<evidence type="ECO:0000313" key="7">
    <source>
        <dbReference type="Proteomes" id="UP000225548"/>
    </source>
</evidence>
<dbReference type="Proteomes" id="UP000225548">
    <property type="component" value="Unassembled WGS sequence"/>
</dbReference>
<keyword evidence="7" id="KW-1185">Reference proteome</keyword>
<dbReference type="SUPFAM" id="SSF51230">
    <property type="entry name" value="Single hybrid motif"/>
    <property type="match status" value="1"/>
</dbReference>
<evidence type="ECO:0000256" key="2">
    <source>
        <dbReference type="ARBA" id="ARBA00023054"/>
    </source>
</evidence>
<dbReference type="GO" id="GO:0030313">
    <property type="term" value="C:cell envelope"/>
    <property type="evidence" value="ECO:0007669"/>
    <property type="project" value="UniProtKB-SubCell"/>
</dbReference>
<evidence type="ECO:0000259" key="4">
    <source>
        <dbReference type="Pfam" id="PF25917"/>
    </source>
</evidence>
<dbReference type="Gene3D" id="2.40.420.20">
    <property type="match status" value="1"/>
</dbReference>
<comment type="caution">
    <text evidence="6">The sequence shown here is derived from an EMBL/GenBank/DDBJ whole genome shotgun (WGS) entry which is preliminary data.</text>
</comment>